<gene>
    <name evidence="2" type="ORF">XELAEV_18031415mg</name>
</gene>
<dbReference type="AlphaFoldDB" id="A0A974CP67"/>
<name>A0A974CP67_XENLA</name>
<sequence>MWQDLPHGWGRRGPYVLHFTVPAMRGPTSTLPVPSFSQQGLIWIYPLGLAISSFMVIRGSRSSCTIPSRPYSTSPAAATNAAITAIGIYAYVQLG</sequence>
<feature type="transmembrane region" description="Helical" evidence="1">
    <location>
        <begin position="71"/>
        <end position="92"/>
    </location>
</feature>
<dbReference type="EMBL" id="CM004476">
    <property type="protein sequence ID" value="OCT76215.1"/>
    <property type="molecule type" value="Genomic_DNA"/>
</dbReference>
<accession>A0A974CP67</accession>
<evidence type="ECO:0000313" key="2">
    <source>
        <dbReference type="EMBL" id="OCT76215.1"/>
    </source>
</evidence>
<protein>
    <submittedName>
        <fullName evidence="2">Uncharacterized protein</fullName>
    </submittedName>
</protein>
<proteinExistence type="predicted"/>
<keyword evidence="1" id="KW-0472">Membrane</keyword>
<dbReference type="Proteomes" id="UP000694892">
    <property type="component" value="Chromosome 6L"/>
</dbReference>
<feature type="transmembrane region" description="Helical" evidence="1">
    <location>
        <begin position="40"/>
        <end position="59"/>
    </location>
</feature>
<evidence type="ECO:0000256" key="1">
    <source>
        <dbReference type="SAM" id="Phobius"/>
    </source>
</evidence>
<reference evidence="3" key="1">
    <citation type="journal article" date="2016" name="Nature">
        <title>Genome evolution in the allotetraploid frog Xenopus laevis.</title>
        <authorList>
            <person name="Session A.M."/>
            <person name="Uno Y."/>
            <person name="Kwon T."/>
            <person name="Chapman J.A."/>
            <person name="Toyoda A."/>
            <person name="Takahashi S."/>
            <person name="Fukui A."/>
            <person name="Hikosaka A."/>
            <person name="Suzuki A."/>
            <person name="Kondo M."/>
            <person name="van Heeringen S.J."/>
            <person name="Quigley I."/>
            <person name="Heinz S."/>
            <person name="Ogino H."/>
            <person name="Ochi H."/>
            <person name="Hellsten U."/>
            <person name="Lyons J.B."/>
            <person name="Simakov O."/>
            <person name="Putnam N."/>
            <person name="Stites J."/>
            <person name="Kuroki Y."/>
            <person name="Tanaka T."/>
            <person name="Michiue T."/>
            <person name="Watanabe M."/>
            <person name="Bogdanovic O."/>
            <person name="Lister R."/>
            <person name="Georgiou G."/>
            <person name="Paranjpe S.S."/>
            <person name="van Kruijsbergen I."/>
            <person name="Shu S."/>
            <person name="Carlson J."/>
            <person name="Kinoshita T."/>
            <person name="Ohta Y."/>
            <person name="Mawaribuchi S."/>
            <person name="Jenkins J."/>
            <person name="Grimwood J."/>
            <person name="Schmutz J."/>
            <person name="Mitros T."/>
            <person name="Mozaffari S.V."/>
            <person name="Suzuki Y."/>
            <person name="Haramoto Y."/>
            <person name="Yamamoto T.S."/>
            <person name="Takagi C."/>
            <person name="Heald R."/>
            <person name="Miller K."/>
            <person name="Haudenschild C."/>
            <person name="Kitzman J."/>
            <person name="Nakayama T."/>
            <person name="Izutsu Y."/>
            <person name="Robert J."/>
            <person name="Fortriede J."/>
            <person name="Burns K."/>
            <person name="Lotay V."/>
            <person name="Karimi K."/>
            <person name="Yasuoka Y."/>
            <person name="Dichmann D.S."/>
            <person name="Flajnik M.F."/>
            <person name="Houston D.W."/>
            <person name="Shendure J."/>
            <person name="DuPasquier L."/>
            <person name="Vize P.D."/>
            <person name="Zorn A.M."/>
            <person name="Ito M."/>
            <person name="Marcotte E.M."/>
            <person name="Wallingford J.B."/>
            <person name="Ito Y."/>
            <person name="Asashima M."/>
            <person name="Ueno N."/>
            <person name="Matsuda Y."/>
            <person name="Veenstra G.J."/>
            <person name="Fujiyama A."/>
            <person name="Harland R.M."/>
            <person name="Taira M."/>
            <person name="Rokhsar D.S."/>
        </authorList>
    </citation>
    <scope>NUCLEOTIDE SEQUENCE [LARGE SCALE GENOMIC DNA]</scope>
    <source>
        <strain evidence="3">J</strain>
    </source>
</reference>
<organism evidence="2 3">
    <name type="scientific">Xenopus laevis</name>
    <name type="common">African clawed frog</name>
    <dbReference type="NCBI Taxonomy" id="8355"/>
    <lineage>
        <taxon>Eukaryota</taxon>
        <taxon>Metazoa</taxon>
        <taxon>Chordata</taxon>
        <taxon>Craniata</taxon>
        <taxon>Vertebrata</taxon>
        <taxon>Euteleostomi</taxon>
        <taxon>Amphibia</taxon>
        <taxon>Batrachia</taxon>
        <taxon>Anura</taxon>
        <taxon>Pipoidea</taxon>
        <taxon>Pipidae</taxon>
        <taxon>Xenopodinae</taxon>
        <taxon>Xenopus</taxon>
        <taxon>Xenopus</taxon>
    </lineage>
</organism>
<keyword evidence="1" id="KW-0812">Transmembrane</keyword>
<keyword evidence="1" id="KW-1133">Transmembrane helix</keyword>
<evidence type="ECO:0000313" key="3">
    <source>
        <dbReference type="Proteomes" id="UP000694892"/>
    </source>
</evidence>